<evidence type="ECO:0000259" key="8">
    <source>
        <dbReference type="SMART" id="SM00642"/>
    </source>
</evidence>
<evidence type="ECO:0000313" key="10">
    <source>
        <dbReference type="Proteomes" id="UP000324965"/>
    </source>
</evidence>
<dbReference type="PANTHER" id="PTHR10357">
    <property type="entry name" value="ALPHA-AMYLASE FAMILY MEMBER"/>
    <property type="match status" value="1"/>
</dbReference>
<feature type="domain" description="Glycosyl hydrolase family 13 catalytic" evidence="8">
    <location>
        <begin position="31"/>
        <end position="281"/>
    </location>
</feature>
<dbReference type="GO" id="GO:0047471">
    <property type="term" value="F:maltose alpha-D-glucosyltransferase activity"/>
    <property type="evidence" value="ECO:0007669"/>
    <property type="project" value="UniProtKB-EC"/>
</dbReference>
<name>A0A5B0B5A7_9ACTN</name>
<evidence type="ECO:0000313" key="9">
    <source>
        <dbReference type="EMBL" id="KAA0935869.1"/>
    </source>
</evidence>
<comment type="similarity">
    <text evidence="2">Belongs to the glycosyl hydrolase 13 family. TreS subfamily.</text>
</comment>
<evidence type="ECO:0000256" key="2">
    <source>
        <dbReference type="ARBA" id="ARBA00005496"/>
    </source>
</evidence>
<dbReference type="PANTHER" id="PTHR10357:SF219">
    <property type="entry name" value="MALTOSE ALPHA-D-GLUCOSYLTRANSFERASE"/>
    <property type="match status" value="1"/>
</dbReference>
<dbReference type="SMART" id="SM00642">
    <property type="entry name" value="Aamy"/>
    <property type="match status" value="1"/>
</dbReference>
<comment type="catalytic activity">
    <reaction evidence="1">
        <text>D-maltose = alpha,alpha-trehalose</text>
        <dbReference type="Rhea" id="RHEA:15145"/>
        <dbReference type="ChEBI" id="CHEBI:16551"/>
        <dbReference type="ChEBI" id="CHEBI:17306"/>
        <dbReference type="EC" id="5.4.99.16"/>
    </reaction>
</comment>
<dbReference type="Proteomes" id="UP000324965">
    <property type="component" value="Unassembled WGS sequence"/>
</dbReference>
<evidence type="ECO:0000256" key="7">
    <source>
        <dbReference type="ARBA" id="ARBA00031378"/>
    </source>
</evidence>
<dbReference type="EMBL" id="VDFC01000040">
    <property type="protein sequence ID" value="KAA0935869.1"/>
    <property type="molecule type" value="Genomic_DNA"/>
</dbReference>
<dbReference type="GO" id="GO:0005975">
    <property type="term" value="P:carbohydrate metabolic process"/>
    <property type="evidence" value="ECO:0007669"/>
    <property type="project" value="InterPro"/>
</dbReference>
<keyword evidence="10" id="KW-1185">Reference proteome</keyword>
<keyword evidence="5" id="KW-0106">Calcium</keyword>
<evidence type="ECO:0000256" key="6">
    <source>
        <dbReference type="ARBA" id="ARBA00023235"/>
    </source>
</evidence>
<protein>
    <recommendedName>
        <fullName evidence="3">maltose alpha-D-glucosyltransferase</fullName>
        <ecNumber evidence="3">5.4.99.16</ecNumber>
    </recommendedName>
    <alternativeName>
        <fullName evidence="7">Maltose alpha-D-glucosyltransferase</fullName>
    </alternativeName>
</protein>
<keyword evidence="6" id="KW-0413">Isomerase</keyword>
<sequence>MIVNEPVEDKFEDTPAKDRDPEWFKRAVFYEVLVRSFQDSNGDGIGDLKGLTAKLDYLQWLGIRLDAVPYLFAEEGTDCENLPATHQVLKRVRAEIDAHYPDTVLLAEANQWPEDVVDYFGDYTAGGDECHMAFHFPVMPRIFMAVRRESRYPVSEILAKTPAIPSGCQWGIFLRNHDELTLEMVTDEERDYMYAEYAKDPRMRANIGIRRRLATLLDNDRNQIELFTALLLSLPGSPILYYGDEIGMGDNIWLGDRDAVRTPMQWTPDRNAGFSSCDPGR</sequence>
<dbReference type="InterPro" id="IPR006047">
    <property type="entry name" value="GH13_cat_dom"/>
</dbReference>
<reference evidence="9 10" key="1">
    <citation type="submission" date="2019-05" db="EMBL/GenBank/DDBJ databases">
        <authorList>
            <person name="Hariharan J."/>
            <person name="Choudoir M.J."/>
            <person name="Diebold P."/>
            <person name="Panke-Buisse K."/>
            <person name="Buckley D.H."/>
        </authorList>
    </citation>
    <scope>NUCLEOTIDE SEQUENCE [LARGE SCALE GENOMIC DNA]</scope>
    <source>
        <strain evidence="9 10">SUN51</strain>
    </source>
</reference>
<dbReference type="AlphaFoldDB" id="A0A5B0B5A7"/>
<keyword evidence="4" id="KW-0479">Metal-binding</keyword>
<dbReference type="GO" id="GO:0046872">
    <property type="term" value="F:metal ion binding"/>
    <property type="evidence" value="ECO:0007669"/>
    <property type="project" value="UniProtKB-KW"/>
</dbReference>
<dbReference type="RefSeq" id="WP_268893771.1">
    <property type="nucleotide sequence ID" value="NZ_VDFC01000040.1"/>
</dbReference>
<dbReference type="SUPFAM" id="SSF51445">
    <property type="entry name" value="(Trans)glycosidases"/>
    <property type="match status" value="1"/>
</dbReference>
<evidence type="ECO:0000256" key="1">
    <source>
        <dbReference type="ARBA" id="ARBA00001595"/>
    </source>
</evidence>
<dbReference type="FunFam" id="3.20.20.80:FF:000055">
    <property type="entry name" value="Trehalose synthase"/>
    <property type="match status" value="1"/>
</dbReference>
<gene>
    <name evidence="9" type="ORF">FGF04_12990</name>
</gene>
<dbReference type="EC" id="5.4.99.16" evidence="3"/>
<dbReference type="Gene3D" id="3.20.20.80">
    <property type="entry name" value="Glycosidases"/>
    <property type="match status" value="2"/>
</dbReference>
<evidence type="ECO:0000256" key="4">
    <source>
        <dbReference type="ARBA" id="ARBA00022723"/>
    </source>
</evidence>
<organism evidence="9 10">
    <name type="scientific">Streptomyces apricus</name>
    <dbReference type="NCBI Taxonomy" id="1828112"/>
    <lineage>
        <taxon>Bacteria</taxon>
        <taxon>Bacillati</taxon>
        <taxon>Actinomycetota</taxon>
        <taxon>Actinomycetes</taxon>
        <taxon>Kitasatosporales</taxon>
        <taxon>Streptomycetaceae</taxon>
        <taxon>Streptomyces</taxon>
    </lineage>
</organism>
<proteinExistence type="inferred from homology"/>
<feature type="non-terminal residue" evidence="9">
    <location>
        <position position="281"/>
    </location>
</feature>
<dbReference type="Pfam" id="PF00128">
    <property type="entry name" value="Alpha-amylase"/>
    <property type="match status" value="2"/>
</dbReference>
<evidence type="ECO:0000256" key="5">
    <source>
        <dbReference type="ARBA" id="ARBA00022837"/>
    </source>
</evidence>
<accession>A0A5B0B5A7</accession>
<evidence type="ECO:0000256" key="3">
    <source>
        <dbReference type="ARBA" id="ARBA00012619"/>
    </source>
</evidence>
<dbReference type="InterPro" id="IPR017853">
    <property type="entry name" value="GH"/>
</dbReference>
<comment type="caution">
    <text evidence="9">The sequence shown here is derived from an EMBL/GenBank/DDBJ whole genome shotgun (WGS) entry which is preliminary data.</text>
</comment>